<name>A0ACB8D7A6_DERSI</name>
<dbReference type="EMBL" id="CM023472">
    <property type="protein sequence ID" value="KAH7960390.1"/>
    <property type="molecule type" value="Genomic_DNA"/>
</dbReference>
<accession>A0ACB8D7A6</accession>
<comment type="caution">
    <text evidence="1">The sequence shown here is derived from an EMBL/GenBank/DDBJ whole genome shotgun (WGS) entry which is preliminary data.</text>
</comment>
<reference evidence="1" key="1">
    <citation type="submission" date="2020-05" db="EMBL/GenBank/DDBJ databases">
        <title>Large-scale comparative analyses of tick genomes elucidate their genetic diversity and vector capacities.</title>
        <authorList>
            <person name="Jia N."/>
            <person name="Wang J."/>
            <person name="Shi W."/>
            <person name="Du L."/>
            <person name="Sun Y."/>
            <person name="Zhan W."/>
            <person name="Jiang J."/>
            <person name="Wang Q."/>
            <person name="Zhang B."/>
            <person name="Ji P."/>
            <person name="Sakyi L.B."/>
            <person name="Cui X."/>
            <person name="Yuan T."/>
            <person name="Jiang B."/>
            <person name="Yang W."/>
            <person name="Lam T.T.-Y."/>
            <person name="Chang Q."/>
            <person name="Ding S."/>
            <person name="Wang X."/>
            <person name="Zhu J."/>
            <person name="Ruan X."/>
            <person name="Zhao L."/>
            <person name="Wei J."/>
            <person name="Que T."/>
            <person name="Du C."/>
            <person name="Cheng J."/>
            <person name="Dai P."/>
            <person name="Han X."/>
            <person name="Huang E."/>
            <person name="Gao Y."/>
            <person name="Liu J."/>
            <person name="Shao H."/>
            <person name="Ye R."/>
            <person name="Li L."/>
            <person name="Wei W."/>
            <person name="Wang X."/>
            <person name="Wang C."/>
            <person name="Yang T."/>
            <person name="Huo Q."/>
            <person name="Li W."/>
            <person name="Guo W."/>
            <person name="Chen H."/>
            <person name="Zhou L."/>
            <person name="Ni X."/>
            <person name="Tian J."/>
            <person name="Zhou Y."/>
            <person name="Sheng Y."/>
            <person name="Liu T."/>
            <person name="Pan Y."/>
            <person name="Xia L."/>
            <person name="Li J."/>
            <person name="Zhao F."/>
            <person name="Cao W."/>
        </authorList>
    </citation>
    <scope>NUCLEOTIDE SEQUENCE</scope>
    <source>
        <strain evidence="1">Dsil-2018</strain>
    </source>
</reference>
<evidence type="ECO:0000313" key="1">
    <source>
        <dbReference type="EMBL" id="KAH7960390.1"/>
    </source>
</evidence>
<dbReference type="Proteomes" id="UP000821865">
    <property type="component" value="Chromosome 3"/>
</dbReference>
<protein>
    <submittedName>
        <fullName evidence="1">Uncharacterized protein</fullName>
    </submittedName>
</protein>
<evidence type="ECO:0000313" key="2">
    <source>
        <dbReference type="Proteomes" id="UP000821865"/>
    </source>
</evidence>
<gene>
    <name evidence="1" type="ORF">HPB49_019150</name>
</gene>
<keyword evidence="2" id="KW-1185">Reference proteome</keyword>
<organism evidence="1 2">
    <name type="scientific">Dermacentor silvarum</name>
    <name type="common">Tick</name>
    <dbReference type="NCBI Taxonomy" id="543639"/>
    <lineage>
        <taxon>Eukaryota</taxon>
        <taxon>Metazoa</taxon>
        <taxon>Ecdysozoa</taxon>
        <taxon>Arthropoda</taxon>
        <taxon>Chelicerata</taxon>
        <taxon>Arachnida</taxon>
        <taxon>Acari</taxon>
        <taxon>Parasitiformes</taxon>
        <taxon>Ixodida</taxon>
        <taxon>Ixodoidea</taxon>
        <taxon>Ixodidae</taxon>
        <taxon>Rhipicephalinae</taxon>
        <taxon>Dermacentor</taxon>
    </lineage>
</organism>
<proteinExistence type="predicted"/>
<sequence length="289" mass="31982">MDRDALYRRRRTADALWRAEMASCFNALRCLVLPSAPRSRMHRSRRAVLQAAVQRLRYLEGVVSELLANDNGRRATPRNLRGVRSLFRRCLETTLPTRRKRRQSEQSSQELLPSLEVLGECDQETFTGVREPGGASNRADAATSVASSPTICQVWWSNRAVEAAIMSSPTVKRLVESFYDDVPLPANGPNSAQLVPDEVFVIEAVPPSDSEDEQLVPIATLAEDFDSSNLAGDSEVIGSEDPLLSSAIVHAAKSPERHLLLCNEHDAPNWLAEQLISGAQVDWVLDINL</sequence>